<reference evidence="2" key="1">
    <citation type="journal article" date="2020" name="mSystems">
        <title>Genome- and Community-Level Interaction Insights into Carbon Utilization and Element Cycling Functions of Hydrothermarchaeota in Hydrothermal Sediment.</title>
        <authorList>
            <person name="Zhou Z."/>
            <person name="Liu Y."/>
            <person name="Xu W."/>
            <person name="Pan J."/>
            <person name="Luo Z.H."/>
            <person name="Li M."/>
        </authorList>
    </citation>
    <scope>NUCLEOTIDE SEQUENCE [LARGE SCALE GENOMIC DNA]</scope>
    <source>
        <strain evidence="2">SpSt-418</strain>
    </source>
</reference>
<feature type="signal peptide" evidence="1">
    <location>
        <begin position="1"/>
        <end position="22"/>
    </location>
</feature>
<proteinExistence type="predicted"/>
<feature type="chain" id="PRO_5027737117" evidence="1">
    <location>
        <begin position="23"/>
        <end position="166"/>
    </location>
</feature>
<dbReference type="InterPro" id="IPR008993">
    <property type="entry name" value="TIMP-like_OB-fold"/>
</dbReference>
<evidence type="ECO:0000313" key="2">
    <source>
        <dbReference type="EMBL" id="HFN00966.1"/>
    </source>
</evidence>
<dbReference type="EMBL" id="DSRU01000354">
    <property type="protein sequence ID" value="HFN00966.1"/>
    <property type="molecule type" value="Genomic_DNA"/>
</dbReference>
<dbReference type="AlphaFoldDB" id="A0A7C3KIY2"/>
<gene>
    <name evidence="2" type="ORF">ENR64_25065</name>
</gene>
<dbReference type="PROSITE" id="PS51257">
    <property type="entry name" value="PROKAR_LIPOPROTEIN"/>
    <property type="match status" value="1"/>
</dbReference>
<protein>
    <submittedName>
        <fullName evidence="2">Uncharacterized protein</fullName>
    </submittedName>
</protein>
<comment type="caution">
    <text evidence="2">The sequence shown here is derived from an EMBL/GenBank/DDBJ whole genome shotgun (WGS) entry which is preliminary data.</text>
</comment>
<dbReference type="Gene3D" id="2.40.50.120">
    <property type="match status" value="1"/>
</dbReference>
<sequence>MKYISSLIIGISIFLLTPSAYACSCSGRRSFVESAEESELVVRGKVISYQWQKDVDQQKARPLAMTVEVKEVYKGKTKLDRITVWGDNGNQCRPYVTRFPIGTDWVLALSNDSEDSKEELAISVCGEHWLQVQGSNVIGKVTDGSLQAKPQVISLPDLRKLLKVAP</sequence>
<dbReference type="SUPFAM" id="SSF50242">
    <property type="entry name" value="TIMP-like"/>
    <property type="match status" value="1"/>
</dbReference>
<evidence type="ECO:0000256" key="1">
    <source>
        <dbReference type="SAM" id="SignalP"/>
    </source>
</evidence>
<name>A0A7C3KIY2_9CYAN</name>
<organism evidence="2">
    <name type="scientific">Oscillatoriales cyanobacterium SpSt-418</name>
    <dbReference type="NCBI Taxonomy" id="2282169"/>
    <lineage>
        <taxon>Bacteria</taxon>
        <taxon>Bacillati</taxon>
        <taxon>Cyanobacteriota</taxon>
        <taxon>Cyanophyceae</taxon>
        <taxon>Oscillatoriophycideae</taxon>
        <taxon>Oscillatoriales</taxon>
    </lineage>
</organism>
<accession>A0A7C3KIY2</accession>
<keyword evidence="1" id="KW-0732">Signal</keyword>